<sequence length="390" mass="44889">MRINSKIETAASFNPTKKTHQMDIATMCEKISSNKMTLPLYQRDLSWNLQKAVDLFNFQLFGKAPVAPISINEISDLSDKDVPQISFITRELISWENIKGDHQSVVDGQQRLSTNFKAFTNDESFRNVILDFARGSFRIVEGSIAKSQIPVGILLNKEEDILIDYLKEKDNFNSLFAIALRVRTKLRSYNYTINIAENLTEEEQIQWFEVLNNAGSRVTALQMSFSKLKIHDLDIYSDYTEPFKEKAIEYGFGELFLPFTTNVSYPIAALNPAYEVIEKEGVHNSNYAPIPSDTKESILTKLSVSKLERIISLTLLSLEKALEFIVENNLKDITDRMDYILYLSGFYAYNENRMVDSNLELKLIDWVKNVDFTNQSNSERRKIFTELLKL</sequence>
<proteinExistence type="predicted"/>
<accession>E3PUV7</accession>
<evidence type="ECO:0000259" key="1">
    <source>
        <dbReference type="Pfam" id="PF03235"/>
    </source>
</evidence>
<protein>
    <recommendedName>
        <fullName evidence="1">GmrSD restriction endonucleases N-terminal domain-containing protein</fullName>
    </recommendedName>
</protein>
<dbReference type="HOGENOM" id="CLU_066368_0_0_9"/>
<dbReference type="STRING" id="1511.CLOST_0307"/>
<dbReference type="Proteomes" id="UP000007041">
    <property type="component" value="Chromosome"/>
</dbReference>
<dbReference type="AlphaFoldDB" id="E3PUV7"/>
<reference evidence="3" key="1">
    <citation type="journal article" date="2010" name="BMC Genomics">
        <title>Clostridium sticklandii, a specialist in amino acid degradation:revisiting its metabolism through its genome sequence.</title>
        <authorList>
            <person name="Fonknechten N."/>
            <person name="Chaussonnerie S."/>
            <person name="Tricot S."/>
            <person name="Lajus A."/>
            <person name="Andreesen J.R."/>
            <person name="Perchat N."/>
            <person name="Pelletier E."/>
            <person name="Gouyvenoux M."/>
            <person name="Barbe V."/>
            <person name="Salanoubat M."/>
            <person name="Le Paslier D."/>
            <person name="Weissenbach J."/>
            <person name="Cohen G.N."/>
            <person name="Kreimeyer A."/>
        </authorList>
    </citation>
    <scope>NUCLEOTIDE SEQUENCE [LARGE SCALE GENOMIC DNA]</scope>
    <source>
        <strain evidence="3">ATCC 12662 / DSM 519 / JCM 1433 / CCUG 9281 / NCIMB 10654 / HF</strain>
    </source>
</reference>
<dbReference type="Pfam" id="PF03235">
    <property type="entry name" value="GmrSD_N"/>
    <property type="match status" value="1"/>
</dbReference>
<dbReference type="BioCyc" id="CSTI499177:GJE9-316-MONOMER"/>
<gene>
    <name evidence="2" type="ordered locus">CLOST_0307</name>
</gene>
<organism evidence="2 3">
    <name type="scientific">Acetoanaerobium sticklandii (strain ATCC 12662 / DSM 519 / JCM 1433 / CCUG 9281 / NCIMB 10654 / HF)</name>
    <name type="common">Clostridium sticklandii</name>
    <dbReference type="NCBI Taxonomy" id="499177"/>
    <lineage>
        <taxon>Bacteria</taxon>
        <taxon>Bacillati</taxon>
        <taxon>Bacillota</taxon>
        <taxon>Clostridia</taxon>
        <taxon>Peptostreptococcales</taxon>
        <taxon>Filifactoraceae</taxon>
        <taxon>Acetoanaerobium</taxon>
    </lineage>
</organism>
<evidence type="ECO:0000313" key="3">
    <source>
        <dbReference type="Proteomes" id="UP000007041"/>
    </source>
</evidence>
<name>E3PUV7_ACESD</name>
<dbReference type="InterPro" id="IPR004919">
    <property type="entry name" value="GmrSD_N"/>
</dbReference>
<feature type="domain" description="GmrSD restriction endonucleases N-terminal" evidence="1">
    <location>
        <begin position="28"/>
        <end position="221"/>
    </location>
</feature>
<keyword evidence="3" id="KW-1185">Reference proteome</keyword>
<dbReference type="EMBL" id="FP565809">
    <property type="protein sequence ID" value="CBH20437.1"/>
    <property type="molecule type" value="Genomic_DNA"/>
</dbReference>
<evidence type="ECO:0000313" key="2">
    <source>
        <dbReference type="EMBL" id="CBH20437.1"/>
    </source>
</evidence>
<dbReference type="KEGG" id="cst:CLOST_0307"/>